<organism evidence="2 4">
    <name type="scientific">Sulfodiicoccus acidiphilus</name>
    <dbReference type="NCBI Taxonomy" id="1670455"/>
    <lineage>
        <taxon>Archaea</taxon>
        <taxon>Thermoproteota</taxon>
        <taxon>Thermoprotei</taxon>
        <taxon>Sulfolobales</taxon>
        <taxon>Sulfolobaceae</taxon>
        <taxon>Sulfodiicoccus</taxon>
    </lineage>
</organism>
<proteinExistence type="predicted"/>
<reference evidence="2" key="3">
    <citation type="journal article" date="2019" name="BMC Res. Notes">
        <title>Complete genome sequence of the Sulfodiicoccus acidiphilus strain HS-1T, the first crenarchaeon that lacks polB3, isolated from an acidic hot spring in Ohwaku-dani, Hakone, Japan.</title>
        <authorList>
            <person name="Sakai H.D."/>
            <person name="Kurosawa N."/>
        </authorList>
    </citation>
    <scope>NUCLEOTIDE SEQUENCE</scope>
    <source>
        <strain evidence="2">HS-1</strain>
    </source>
</reference>
<dbReference type="KEGG" id="sacd:HS1genome_1478"/>
<dbReference type="EMBL" id="BMQS01000033">
    <property type="protein sequence ID" value="GGU05207.1"/>
    <property type="molecule type" value="Genomic_DNA"/>
</dbReference>
<dbReference type="InterPro" id="IPR013216">
    <property type="entry name" value="Methyltransf_11"/>
</dbReference>
<dbReference type="InterPro" id="IPR050508">
    <property type="entry name" value="Methyltransf_Superfamily"/>
</dbReference>
<gene>
    <name evidence="3" type="ORF">GCM10007116_22110</name>
    <name evidence="2" type="ORF">HS1genome_1478</name>
</gene>
<dbReference type="PANTHER" id="PTHR42912:SF89">
    <property type="entry name" value="PUTATIVE-RELATED"/>
    <property type="match status" value="1"/>
</dbReference>
<name>A0A348B4I7_9CREN</name>
<dbReference type="GeneID" id="38666988"/>
<dbReference type="CDD" id="cd02440">
    <property type="entry name" value="AdoMet_MTases"/>
    <property type="match status" value="1"/>
</dbReference>
<dbReference type="RefSeq" id="WP_126450249.1">
    <property type="nucleotide sequence ID" value="NZ_AP018553.1"/>
</dbReference>
<dbReference type="Pfam" id="PF08241">
    <property type="entry name" value="Methyltransf_11"/>
    <property type="match status" value="1"/>
</dbReference>
<evidence type="ECO:0000313" key="4">
    <source>
        <dbReference type="Proteomes" id="UP000276741"/>
    </source>
</evidence>
<dbReference type="Proteomes" id="UP000616143">
    <property type="component" value="Unassembled WGS sequence"/>
</dbReference>
<dbReference type="SUPFAM" id="SSF53335">
    <property type="entry name" value="S-adenosyl-L-methionine-dependent methyltransferases"/>
    <property type="match status" value="1"/>
</dbReference>
<evidence type="ECO:0000313" key="2">
    <source>
        <dbReference type="EMBL" id="BBD73089.1"/>
    </source>
</evidence>
<dbReference type="GO" id="GO:0008757">
    <property type="term" value="F:S-adenosylmethionine-dependent methyltransferase activity"/>
    <property type="evidence" value="ECO:0007669"/>
    <property type="project" value="InterPro"/>
</dbReference>
<dbReference type="EMBL" id="AP018553">
    <property type="protein sequence ID" value="BBD73089.1"/>
    <property type="molecule type" value="Genomic_DNA"/>
</dbReference>
<reference evidence="3" key="1">
    <citation type="journal article" date="2014" name="Int. J. Syst. Evol. Microbiol.">
        <title>Complete genome sequence of Corynebacterium casei LMG S-19264T (=DSM 44701T), isolated from a smear-ripened cheese.</title>
        <authorList>
            <consortium name="US DOE Joint Genome Institute (JGI-PGF)"/>
            <person name="Walter F."/>
            <person name="Albersmeier A."/>
            <person name="Kalinowski J."/>
            <person name="Ruckert C."/>
        </authorList>
    </citation>
    <scope>NUCLEOTIDE SEQUENCE</scope>
    <source>
        <strain evidence="3">JCM 31740</strain>
    </source>
</reference>
<keyword evidence="4" id="KW-1185">Reference proteome</keyword>
<dbReference type="Proteomes" id="UP000276741">
    <property type="component" value="Chromosome"/>
</dbReference>
<keyword evidence="2" id="KW-0808">Transferase</keyword>
<dbReference type="PANTHER" id="PTHR42912">
    <property type="entry name" value="METHYLTRANSFERASE"/>
    <property type="match status" value="1"/>
</dbReference>
<feature type="domain" description="Methyltransferase type 11" evidence="1">
    <location>
        <begin position="40"/>
        <end position="129"/>
    </location>
</feature>
<accession>A0A348B4I7</accession>
<dbReference type="AlphaFoldDB" id="A0A348B4I7"/>
<protein>
    <submittedName>
        <fullName evidence="2">SAM-dependent methyltransferase</fullName>
    </submittedName>
</protein>
<reference evidence="3" key="4">
    <citation type="submission" date="2020-09" db="EMBL/GenBank/DDBJ databases">
        <authorList>
            <person name="Sun Q."/>
            <person name="Ohkuma M."/>
        </authorList>
    </citation>
    <scope>NUCLEOTIDE SEQUENCE</scope>
    <source>
        <strain evidence="3">JCM 31740</strain>
    </source>
</reference>
<dbReference type="OrthoDB" id="1018at2157"/>
<reference evidence="4" key="2">
    <citation type="submission" date="2018-04" db="EMBL/GenBank/DDBJ databases">
        <title>Complete genome sequence of Sulfodiicoccus acidiphilus strain HS-1.</title>
        <authorList>
            <person name="Sakai H.D."/>
            <person name="Kurosawa N."/>
        </authorList>
    </citation>
    <scope>NUCLEOTIDE SEQUENCE [LARGE SCALE GENOMIC DNA]</scope>
    <source>
        <strain evidence="4">HS-1</strain>
    </source>
</reference>
<dbReference type="InterPro" id="IPR029063">
    <property type="entry name" value="SAM-dependent_MTases_sf"/>
</dbReference>
<dbReference type="Gene3D" id="3.40.50.150">
    <property type="entry name" value="Vaccinia Virus protein VP39"/>
    <property type="match status" value="1"/>
</dbReference>
<dbReference type="GO" id="GO:0032259">
    <property type="term" value="P:methylation"/>
    <property type="evidence" value="ECO:0007669"/>
    <property type="project" value="UniProtKB-KW"/>
</dbReference>
<keyword evidence="2" id="KW-0489">Methyltransferase</keyword>
<evidence type="ECO:0000313" key="3">
    <source>
        <dbReference type="EMBL" id="GGU05207.1"/>
    </source>
</evidence>
<evidence type="ECO:0000259" key="1">
    <source>
        <dbReference type="Pfam" id="PF08241"/>
    </source>
</evidence>
<sequence>MHRHNEEEMAKILLSPERRKFEDPELFLPSLLRGGEVIAELGCGPGYYCRYLVKYASTLYCVDRSAKFVHMVSDLSPKVVALNEDSSRTSIPSASVDVVFLANSFHDMDREAAYKEVLRILRSGGKVIVVDWRRDSPVGPPQAIRMSKEDYLRHFRDLKLEREFEVGPYHYGLVFVKTM</sequence>